<dbReference type="Pfam" id="PF01494">
    <property type="entry name" value="FAD_binding_3"/>
    <property type="match status" value="1"/>
</dbReference>
<dbReference type="PANTHER" id="PTHR43422:SF3">
    <property type="entry name" value="THIAMINE THIAZOLE SYNTHASE"/>
    <property type="match status" value="1"/>
</dbReference>
<dbReference type="RefSeq" id="WP_188592674.1">
    <property type="nucleotide sequence ID" value="NZ_BMFU01000003.1"/>
</dbReference>
<reference evidence="3" key="1">
    <citation type="journal article" date="2019" name="Int. J. Syst. Evol. Microbiol.">
        <title>The Global Catalogue of Microorganisms (GCM) 10K type strain sequencing project: providing services to taxonomists for standard genome sequencing and annotation.</title>
        <authorList>
            <consortium name="The Broad Institute Genomics Platform"/>
            <consortium name="The Broad Institute Genome Sequencing Center for Infectious Disease"/>
            <person name="Wu L."/>
            <person name="Ma J."/>
        </authorList>
    </citation>
    <scope>NUCLEOTIDE SEQUENCE [LARGE SCALE GENOMIC DNA]</scope>
    <source>
        <strain evidence="3">CGMCC 1.12770</strain>
    </source>
</reference>
<sequence length="509" mass="57397">MTDMKKAIVIGAGIAGLITARMLSDYYEEVCIIERDELPAEPSNRQGVPQSFHPHRVLPRGGLILEQYFPGYNDELIALGAIPSQNEKFVIANRYGTLVNKANAAASSFNIASCSRALLEWVLRQRVQSIDHVSFLTSTEVTGLMVSEDRHSITGVYTKKRGRDHRIEMLAADMVIDAAGRSSKLIRWLDEIGIPVPEPEVLKVSLGYSTRYYNIPSSIQNEWGTVIAESDPEQGIRAGMFWRIENDIAGVLLFNAGGNEYPSTDPDEFQKQIKQLFASHEIAALVDQLEPLQGPRGYRISESVRQHFELMEHWPSGLLVLGDAFCSFDPIHGQGMTVAAIEAETIGKCLEAQRVHPEPQFERQVLLRMQQEIEPAWWLSSVADLRWQGVEHVGPSRLKGVTFAQKYINLFVKQAMKKSSQENNNRLFFMNFLMNALILPPSEFFKGDILNLILNDNGSKEELELRAELGIEDPELFQQRIDEIIPSFQLEPDGRIQKMLDSLRLAMSK</sequence>
<dbReference type="EMBL" id="BMFU01000003">
    <property type="protein sequence ID" value="GGH55804.1"/>
    <property type="molecule type" value="Genomic_DNA"/>
</dbReference>
<dbReference type="Gene3D" id="3.50.50.60">
    <property type="entry name" value="FAD/NAD(P)-binding domain"/>
    <property type="match status" value="1"/>
</dbReference>
<name>A0ABQ1ZAW6_9BACL</name>
<evidence type="ECO:0000313" key="3">
    <source>
        <dbReference type="Proteomes" id="UP000652153"/>
    </source>
</evidence>
<protein>
    <recommendedName>
        <fullName evidence="1">FAD-binding domain-containing protein</fullName>
    </recommendedName>
</protein>
<organism evidence="2 3">
    <name type="scientific">Paenibacillus silvae</name>
    <dbReference type="NCBI Taxonomy" id="1325358"/>
    <lineage>
        <taxon>Bacteria</taxon>
        <taxon>Bacillati</taxon>
        <taxon>Bacillota</taxon>
        <taxon>Bacilli</taxon>
        <taxon>Bacillales</taxon>
        <taxon>Paenibacillaceae</taxon>
        <taxon>Paenibacillus</taxon>
    </lineage>
</organism>
<keyword evidence="3" id="KW-1185">Reference proteome</keyword>
<proteinExistence type="predicted"/>
<accession>A0ABQ1ZAW6</accession>
<gene>
    <name evidence="2" type="ORF">GCM10008014_25760</name>
</gene>
<feature type="domain" description="FAD-binding" evidence="1">
    <location>
        <begin position="7"/>
        <end position="350"/>
    </location>
</feature>
<dbReference type="Proteomes" id="UP000652153">
    <property type="component" value="Unassembled WGS sequence"/>
</dbReference>
<dbReference type="SUPFAM" id="SSF51905">
    <property type="entry name" value="FAD/NAD(P)-binding domain"/>
    <property type="match status" value="1"/>
</dbReference>
<dbReference type="InterPro" id="IPR036188">
    <property type="entry name" value="FAD/NAD-bd_sf"/>
</dbReference>
<dbReference type="PANTHER" id="PTHR43422">
    <property type="entry name" value="THIAMINE THIAZOLE SYNTHASE"/>
    <property type="match status" value="1"/>
</dbReference>
<evidence type="ECO:0000313" key="2">
    <source>
        <dbReference type="EMBL" id="GGH55804.1"/>
    </source>
</evidence>
<dbReference type="InterPro" id="IPR002938">
    <property type="entry name" value="FAD-bd"/>
</dbReference>
<evidence type="ECO:0000259" key="1">
    <source>
        <dbReference type="Pfam" id="PF01494"/>
    </source>
</evidence>
<comment type="caution">
    <text evidence="2">The sequence shown here is derived from an EMBL/GenBank/DDBJ whole genome shotgun (WGS) entry which is preliminary data.</text>
</comment>